<keyword evidence="1" id="KW-0862">Zinc</keyword>
<keyword evidence="4" id="KW-1185">Reference proteome</keyword>
<dbReference type="Pfam" id="PF01400">
    <property type="entry name" value="Astacin"/>
    <property type="match status" value="1"/>
</dbReference>
<keyword evidence="1" id="KW-0645">Protease</keyword>
<dbReference type="Gene3D" id="3.40.390.10">
    <property type="entry name" value="Collagenase (Catalytic Domain)"/>
    <property type="match status" value="1"/>
</dbReference>
<dbReference type="EMBL" id="CAJPWZ010001230">
    <property type="protein sequence ID" value="CAG2210389.1"/>
    <property type="molecule type" value="Genomic_DNA"/>
</dbReference>
<dbReference type="GO" id="GO:0006508">
    <property type="term" value="P:proteolysis"/>
    <property type="evidence" value="ECO:0007669"/>
    <property type="project" value="UniProtKB-KW"/>
</dbReference>
<dbReference type="InterPro" id="IPR001506">
    <property type="entry name" value="Peptidase_M12A"/>
</dbReference>
<dbReference type="AlphaFoldDB" id="A0A8S3RMX4"/>
<comment type="caution">
    <text evidence="3">The sequence shown here is derived from an EMBL/GenBank/DDBJ whole genome shotgun (WGS) entry which is preliminary data.</text>
</comment>
<dbReference type="InterPro" id="IPR024079">
    <property type="entry name" value="MetalloPept_cat_dom_sf"/>
</dbReference>
<reference evidence="3" key="1">
    <citation type="submission" date="2021-03" db="EMBL/GenBank/DDBJ databases">
        <authorList>
            <person name="Bekaert M."/>
        </authorList>
    </citation>
    <scope>NUCLEOTIDE SEQUENCE</scope>
</reference>
<dbReference type="PANTHER" id="PTHR10127">
    <property type="entry name" value="DISCOIDIN, CUB, EGF, LAMININ , AND ZINC METALLOPROTEASE DOMAIN CONTAINING"/>
    <property type="match status" value="1"/>
</dbReference>
<dbReference type="GO" id="GO:0004222">
    <property type="term" value="F:metalloendopeptidase activity"/>
    <property type="evidence" value="ECO:0007669"/>
    <property type="project" value="UniProtKB-UniRule"/>
</dbReference>
<dbReference type="PRINTS" id="PR00480">
    <property type="entry name" value="ASTACIN"/>
</dbReference>
<dbReference type="Proteomes" id="UP000683360">
    <property type="component" value="Unassembled WGS sequence"/>
</dbReference>
<protein>
    <recommendedName>
        <fullName evidence="1">Metalloendopeptidase</fullName>
        <ecNumber evidence="1">3.4.24.-</ecNumber>
    </recommendedName>
</protein>
<accession>A0A8S3RMX4</accession>
<sequence length="328" mass="37346">MRIYYRSQHIHTFDDNSVPMKVEICVEKDRLHIKWHDHIQTAINKISIAAPGIQFIRTDSKEPSNESTNYIKIGIDNPILKDEVYTCFTNGYPLVHLGEEWDGNSKAGTSIHEILHALGFGHIMERFDSNLYLNVKTDGLDSNHAYQYTSNPSYGMLTRFDPFSIMMYSENDYMKRAEGDKIWDLKKGPERLQEMSELDKVALNLMYKPCKSNSEYPYSPVLSESTNMLYCGRDVMKSHNQNVPPTISSKCGPNIWANCPSCRVFKDLKNSYRFGTTILSDGVCGPDQGIPCTDCGKQLKPDYSYTDFNPIPVNRMTDDSTTSSMSSD</sequence>
<evidence type="ECO:0000313" key="4">
    <source>
        <dbReference type="Proteomes" id="UP000683360"/>
    </source>
</evidence>
<feature type="domain" description="Peptidase M12A" evidence="2">
    <location>
        <begin position="103"/>
        <end position="207"/>
    </location>
</feature>
<dbReference type="SUPFAM" id="SSF55486">
    <property type="entry name" value="Metalloproteases ('zincins'), catalytic domain"/>
    <property type="match status" value="1"/>
</dbReference>
<gene>
    <name evidence="3" type="ORF">MEDL_24496</name>
</gene>
<keyword evidence="1" id="KW-0482">Metalloprotease</keyword>
<evidence type="ECO:0000256" key="1">
    <source>
        <dbReference type="RuleBase" id="RU361183"/>
    </source>
</evidence>
<dbReference type="EC" id="3.4.24.-" evidence="1"/>
<evidence type="ECO:0000259" key="2">
    <source>
        <dbReference type="Pfam" id="PF01400"/>
    </source>
</evidence>
<name>A0A8S3RMX4_MYTED</name>
<keyword evidence="1" id="KW-0378">Hydrolase</keyword>
<keyword evidence="1" id="KW-0479">Metal-binding</keyword>
<comment type="cofactor">
    <cofactor evidence="1">
        <name>Zn(2+)</name>
        <dbReference type="ChEBI" id="CHEBI:29105"/>
    </cofactor>
    <text evidence="1">Binds 1 zinc ion per subunit.</text>
</comment>
<organism evidence="3 4">
    <name type="scientific">Mytilus edulis</name>
    <name type="common">Blue mussel</name>
    <dbReference type="NCBI Taxonomy" id="6550"/>
    <lineage>
        <taxon>Eukaryota</taxon>
        <taxon>Metazoa</taxon>
        <taxon>Spiralia</taxon>
        <taxon>Lophotrochozoa</taxon>
        <taxon>Mollusca</taxon>
        <taxon>Bivalvia</taxon>
        <taxon>Autobranchia</taxon>
        <taxon>Pteriomorphia</taxon>
        <taxon>Mytilida</taxon>
        <taxon>Mytiloidea</taxon>
        <taxon>Mytilidae</taxon>
        <taxon>Mytilinae</taxon>
        <taxon>Mytilus</taxon>
    </lineage>
</organism>
<proteinExistence type="predicted"/>
<dbReference type="PANTHER" id="PTHR10127:SF850">
    <property type="entry name" value="METALLOENDOPEPTIDASE"/>
    <property type="match status" value="1"/>
</dbReference>
<dbReference type="OrthoDB" id="10414346at2759"/>
<evidence type="ECO:0000313" key="3">
    <source>
        <dbReference type="EMBL" id="CAG2210389.1"/>
    </source>
</evidence>
<dbReference type="GO" id="GO:0046872">
    <property type="term" value="F:metal ion binding"/>
    <property type="evidence" value="ECO:0007669"/>
    <property type="project" value="UniProtKB-KW"/>
</dbReference>